<dbReference type="OrthoDB" id="376213at2157"/>
<evidence type="ECO:0000313" key="2">
    <source>
        <dbReference type="Proteomes" id="UP000193404"/>
    </source>
</evidence>
<dbReference type="KEGG" id="aman:B6F84_05975"/>
<accession>A0A1W6JZI9</accession>
<gene>
    <name evidence="1" type="ORF">B6F84_05975</name>
</gene>
<organism evidence="1 2">
    <name type="scientific">Acidianus manzaensis</name>
    <dbReference type="NCBI Taxonomy" id="282676"/>
    <lineage>
        <taxon>Archaea</taxon>
        <taxon>Thermoproteota</taxon>
        <taxon>Thermoprotei</taxon>
        <taxon>Sulfolobales</taxon>
        <taxon>Sulfolobaceae</taxon>
        <taxon>Acidianus</taxon>
    </lineage>
</organism>
<dbReference type="AlphaFoldDB" id="A0A1W6JZI9"/>
<dbReference type="RefSeq" id="WP_148691402.1">
    <property type="nucleotide sequence ID" value="NZ_CP020477.1"/>
</dbReference>
<dbReference type="EMBL" id="CP020477">
    <property type="protein sequence ID" value="ARM75630.1"/>
    <property type="molecule type" value="Genomic_DNA"/>
</dbReference>
<dbReference type="Proteomes" id="UP000193404">
    <property type="component" value="Chromosome"/>
</dbReference>
<protein>
    <submittedName>
        <fullName evidence="1">Uncharacterized protein</fullName>
    </submittedName>
</protein>
<keyword evidence="2" id="KW-1185">Reference proteome</keyword>
<proteinExistence type="predicted"/>
<evidence type="ECO:0000313" key="1">
    <source>
        <dbReference type="EMBL" id="ARM75630.1"/>
    </source>
</evidence>
<reference evidence="1 2" key="1">
    <citation type="submission" date="2017-03" db="EMBL/GenBank/DDBJ databases">
        <title>Sulfur activation and transportation mechanism of thermophilic Archaea Acidianus manzaensis YN-25.</title>
        <authorList>
            <person name="Ma Y."/>
            <person name="Yang Y."/>
            <person name="Xia J."/>
        </authorList>
    </citation>
    <scope>NUCLEOTIDE SEQUENCE [LARGE SCALE GENOMIC DNA]</scope>
    <source>
        <strain evidence="1 2">YN-25</strain>
    </source>
</reference>
<name>A0A1W6JZI9_9CREN</name>
<sequence length="93" mass="10932">MFEEISSKSIEELLDNSAEFDYTKEEFFQVLDIIYKKAKEEELQIIGPSLSLENGLNKLTYIIKKGNIKVGEIGFYYGSNYLKYKHYVKFSRL</sequence>
<dbReference type="GeneID" id="41590449"/>